<dbReference type="GO" id="GO:0030388">
    <property type="term" value="P:fructose 1,6-bisphosphate metabolic process"/>
    <property type="evidence" value="ECO:0007669"/>
    <property type="project" value="TreeGrafter"/>
</dbReference>
<dbReference type="STRING" id="372326.A0A1V4KQW3"/>
<evidence type="ECO:0000256" key="3">
    <source>
        <dbReference type="ARBA" id="ARBA00022490"/>
    </source>
</evidence>
<dbReference type="GO" id="GO:0042802">
    <property type="term" value="F:identical protein binding"/>
    <property type="evidence" value="ECO:0007669"/>
    <property type="project" value="TreeGrafter"/>
</dbReference>
<evidence type="ECO:0000256" key="1">
    <source>
        <dbReference type="ARBA" id="ARBA00001946"/>
    </source>
</evidence>
<dbReference type="InterPro" id="IPR022953">
    <property type="entry name" value="ATP_PFK"/>
</dbReference>
<comment type="catalytic activity">
    <reaction evidence="13">
        <text>beta-D-fructose 6-phosphate + ATP = beta-D-fructose 1,6-bisphosphate + ADP + H(+)</text>
        <dbReference type="Rhea" id="RHEA:16109"/>
        <dbReference type="ChEBI" id="CHEBI:15378"/>
        <dbReference type="ChEBI" id="CHEBI:30616"/>
        <dbReference type="ChEBI" id="CHEBI:32966"/>
        <dbReference type="ChEBI" id="CHEBI:57634"/>
        <dbReference type="ChEBI" id="CHEBI:456216"/>
        <dbReference type="EC" id="2.7.1.11"/>
    </reaction>
</comment>
<dbReference type="AlphaFoldDB" id="A0A1V4KQW3"/>
<keyword evidence="10" id="KW-0007">Acetylation</keyword>
<dbReference type="Proteomes" id="UP000190648">
    <property type="component" value="Unassembled WGS sequence"/>
</dbReference>
<keyword evidence="11" id="KW-0324">Glycolysis</keyword>
<dbReference type="FunFam" id="3.40.50.450:FF:000004">
    <property type="entry name" value="ATP-dependent 6-phosphofructokinase"/>
    <property type="match status" value="1"/>
</dbReference>
<feature type="signal peptide" evidence="15">
    <location>
        <begin position="1"/>
        <end position="17"/>
    </location>
</feature>
<keyword evidence="15" id="KW-0732">Signal</keyword>
<evidence type="ECO:0000256" key="15">
    <source>
        <dbReference type="SAM" id="SignalP"/>
    </source>
</evidence>
<evidence type="ECO:0000259" key="16">
    <source>
        <dbReference type="SMART" id="SM00446"/>
    </source>
</evidence>
<dbReference type="InterPro" id="IPR000023">
    <property type="entry name" value="Phosphofructokinase_dom"/>
</dbReference>
<evidence type="ECO:0000256" key="6">
    <source>
        <dbReference type="ARBA" id="ARBA00022723"/>
    </source>
</evidence>
<reference evidence="17 18" key="1">
    <citation type="submission" date="2016-02" db="EMBL/GenBank/DDBJ databases">
        <title>Band-tailed pigeon sequencing and assembly.</title>
        <authorList>
            <person name="Soares A.E."/>
            <person name="Novak B.J."/>
            <person name="Rice E.S."/>
            <person name="O'Connell B."/>
            <person name="Chang D."/>
            <person name="Weber S."/>
            <person name="Shapiro B."/>
        </authorList>
    </citation>
    <scope>NUCLEOTIDE SEQUENCE [LARGE SCALE GENOMIC DNA]</scope>
    <source>
        <strain evidence="17">BTP2013</strain>
        <tissue evidence="17">Blood</tissue>
    </source>
</reference>
<comment type="pathway">
    <text evidence="2">Carbohydrate degradation; glycolysis; D-glyceraldehyde 3-phosphate and glycerone phosphate from D-glucose: step 3/4.</text>
</comment>
<evidence type="ECO:0000256" key="4">
    <source>
        <dbReference type="ARBA" id="ARBA00022553"/>
    </source>
</evidence>
<evidence type="ECO:0000256" key="10">
    <source>
        <dbReference type="ARBA" id="ARBA00022990"/>
    </source>
</evidence>
<organism evidence="17 18">
    <name type="scientific">Patagioenas fasciata monilis</name>
    <dbReference type="NCBI Taxonomy" id="372326"/>
    <lineage>
        <taxon>Eukaryota</taxon>
        <taxon>Metazoa</taxon>
        <taxon>Chordata</taxon>
        <taxon>Craniata</taxon>
        <taxon>Vertebrata</taxon>
        <taxon>Euteleostomi</taxon>
        <taxon>Archelosauria</taxon>
        <taxon>Archosauria</taxon>
        <taxon>Dinosauria</taxon>
        <taxon>Saurischia</taxon>
        <taxon>Theropoda</taxon>
        <taxon>Coelurosauria</taxon>
        <taxon>Aves</taxon>
        <taxon>Neognathae</taxon>
        <taxon>Neoaves</taxon>
        <taxon>Columbimorphae</taxon>
        <taxon>Columbiformes</taxon>
        <taxon>Columbidae</taxon>
        <taxon>Patagioenas</taxon>
    </lineage>
</organism>
<dbReference type="PROSITE" id="PS51450">
    <property type="entry name" value="LRR"/>
    <property type="match status" value="1"/>
</dbReference>
<dbReference type="UniPathway" id="UPA00109">
    <property type="reaction ID" value="UER00182"/>
</dbReference>
<dbReference type="GO" id="GO:0006002">
    <property type="term" value="P:fructose 6-phosphate metabolic process"/>
    <property type="evidence" value="ECO:0007669"/>
    <property type="project" value="InterPro"/>
</dbReference>
<dbReference type="GO" id="GO:0003872">
    <property type="term" value="F:6-phosphofructokinase activity"/>
    <property type="evidence" value="ECO:0007669"/>
    <property type="project" value="UniProtKB-EC"/>
</dbReference>
<dbReference type="GO" id="GO:0070095">
    <property type="term" value="F:fructose-6-phosphate binding"/>
    <property type="evidence" value="ECO:0007669"/>
    <property type="project" value="TreeGrafter"/>
</dbReference>
<evidence type="ECO:0000256" key="2">
    <source>
        <dbReference type="ARBA" id="ARBA00004679"/>
    </source>
</evidence>
<keyword evidence="3" id="KW-0963">Cytoplasm</keyword>
<dbReference type="InterPro" id="IPR003603">
    <property type="entry name" value="U2A'_phosphoprotein32A_C"/>
</dbReference>
<evidence type="ECO:0000256" key="9">
    <source>
        <dbReference type="ARBA" id="ARBA00022842"/>
    </source>
</evidence>
<dbReference type="GO" id="GO:0046872">
    <property type="term" value="F:metal ion binding"/>
    <property type="evidence" value="ECO:0007669"/>
    <property type="project" value="UniProtKB-KW"/>
</dbReference>
<proteinExistence type="predicted"/>
<dbReference type="PROSITE" id="PS00433">
    <property type="entry name" value="PHOSPHOFRUCTOKINASE"/>
    <property type="match status" value="1"/>
</dbReference>
<evidence type="ECO:0000256" key="7">
    <source>
        <dbReference type="ARBA" id="ARBA00022737"/>
    </source>
</evidence>
<protein>
    <recommendedName>
        <fullName evidence="16">U2A'/phosphoprotein 32 family A C-terminal domain-containing protein</fullName>
    </recommendedName>
</protein>
<feature type="chain" id="PRO_5012799173" description="U2A'/phosphoprotein 32 family A C-terminal domain-containing protein" evidence="15">
    <location>
        <begin position="18"/>
        <end position="625"/>
    </location>
</feature>
<keyword evidence="12" id="KW-0325">Glycoprotein</keyword>
<dbReference type="InterPro" id="IPR032675">
    <property type="entry name" value="LRR_dom_sf"/>
</dbReference>
<dbReference type="PRINTS" id="PR00476">
    <property type="entry name" value="PHFRCTKINASE"/>
</dbReference>
<dbReference type="PANTHER" id="PTHR13697:SF14">
    <property type="entry name" value="ATP-DEPENDENT 6-PHOSPHOFRUCTOKINASE, LIVER TYPE"/>
    <property type="match status" value="1"/>
</dbReference>
<evidence type="ECO:0000256" key="5">
    <source>
        <dbReference type="ARBA" id="ARBA00022679"/>
    </source>
</evidence>
<dbReference type="GO" id="GO:0046540">
    <property type="term" value="C:U4/U6 x U5 tri-snRNP complex"/>
    <property type="evidence" value="ECO:0007669"/>
    <property type="project" value="InterPro"/>
</dbReference>
<dbReference type="Gene3D" id="3.80.10.10">
    <property type="entry name" value="Ribonuclease Inhibitor"/>
    <property type="match status" value="1"/>
</dbReference>
<keyword evidence="18" id="KW-1185">Reference proteome</keyword>
<evidence type="ECO:0000256" key="14">
    <source>
        <dbReference type="SAM" id="MobiDB-lite"/>
    </source>
</evidence>
<comment type="cofactor">
    <cofactor evidence="1">
        <name>Mg(2+)</name>
        <dbReference type="ChEBI" id="CHEBI:18420"/>
    </cofactor>
</comment>
<dbReference type="SMART" id="SM00446">
    <property type="entry name" value="LRRcap"/>
    <property type="match status" value="1"/>
</dbReference>
<accession>A0A1V4KQW3</accession>
<sequence>MGRHCGYLALVSGLASGADWLFIPESPPEDGWEDLMCERLGETRSRGSRLNIIIIAEGAIDRSGKPISSNYVKDLVVKRLGFDTRVTVLGHVQRGGTPSAFDRVLSSKMGMEAVMALLEATPDTPACVVSLSGNQSVRLPLMECVQVTKDVQKAMDEKRFEEAIQLRGRSFENNWNIYKLLAHQKPAQEKSPFSMAILNVGAPAAGMNAAVRSAVRIGICQGHTIYVVSDGFEGLAKGQIREVGWHDVAGWLGRGGSMLGTKRTLPKTCMEKIVENVRKFNIQGLLVIGGFEAYEGVLQLVEARGQYEELCIIMCVIPATISNNVPGTDFSLGSDTAVNAAMESCDRIKQSASGTKRRVFIVETMGGYCGYLSTVTGIAVGADAAYVYEDPFTIHDLKANVEHLTDKMKTDIQRGLVLRVNGISDLEPLRQCQNLSELYLRKNNIASLNELFFLKNLPRLRVLWLSENPCCGSDPHRYRMTVLRNLPSLQKLDNQAVTEEELSQALVDGEEITAPPARGSVENGCPESTGSSAAESTTETASELLNLSLEETNKIREELGMKPVPRDKFSSFSPRETDCNRKNRNNVLNAILLLVKELDAEGLEMVQQAVGRRLQAFRKKELQEE</sequence>
<dbReference type="GO" id="GO:0016208">
    <property type="term" value="F:AMP binding"/>
    <property type="evidence" value="ECO:0007669"/>
    <property type="project" value="TreeGrafter"/>
</dbReference>
<dbReference type="GO" id="GO:0000398">
    <property type="term" value="P:mRNA splicing, via spliceosome"/>
    <property type="evidence" value="ECO:0007669"/>
    <property type="project" value="InterPro"/>
</dbReference>
<dbReference type="Pfam" id="PF00365">
    <property type="entry name" value="PFK"/>
    <property type="match status" value="2"/>
</dbReference>
<dbReference type="SUPFAM" id="SSF53784">
    <property type="entry name" value="Phosphofructokinase"/>
    <property type="match status" value="2"/>
</dbReference>
<dbReference type="GO" id="GO:0016020">
    <property type="term" value="C:membrane"/>
    <property type="evidence" value="ECO:0007669"/>
    <property type="project" value="TreeGrafter"/>
</dbReference>
<dbReference type="Gene3D" id="3.40.50.450">
    <property type="match status" value="1"/>
</dbReference>
<dbReference type="GO" id="GO:0048029">
    <property type="term" value="F:monosaccharide binding"/>
    <property type="evidence" value="ECO:0007669"/>
    <property type="project" value="TreeGrafter"/>
</dbReference>
<feature type="compositionally biased region" description="Low complexity" evidence="14">
    <location>
        <begin position="527"/>
        <end position="539"/>
    </location>
</feature>
<dbReference type="EMBL" id="LSYS01002180">
    <property type="protein sequence ID" value="OPJ86811.1"/>
    <property type="molecule type" value="Genomic_DNA"/>
</dbReference>
<keyword evidence="8" id="KW-0418">Kinase</keyword>
<evidence type="ECO:0000256" key="8">
    <source>
        <dbReference type="ARBA" id="ARBA00022777"/>
    </source>
</evidence>
<dbReference type="OrthoDB" id="537915at2759"/>
<feature type="region of interest" description="Disordered" evidence="14">
    <location>
        <begin position="514"/>
        <end position="539"/>
    </location>
</feature>
<dbReference type="GO" id="GO:0005945">
    <property type="term" value="C:6-phosphofructokinase complex"/>
    <property type="evidence" value="ECO:0007669"/>
    <property type="project" value="TreeGrafter"/>
</dbReference>
<dbReference type="InterPro" id="IPR001611">
    <property type="entry name" value="Leu-rich_rpt"/>
</dbReference>
<evidence type="ECO:0000256" key="12">
    <source>
        <dbReference type="ARBA" id="ARBA00023180"/>
    </source>
</evidence>
<dbReference type="InterPro" id="IPR045347">
    <property type="entry name" value="HIND"/>
</dbReference>
<dbReference type="SUPFAM" id="SSF52058">
    <property type="entry name" value="L domain-like"/>
    <property type="match status" value="1"/>
</dbReference>
<dbReference type="InterPro" id="IPR035966">
    <property type="entry name" value="PKF_sf"/>
</dbReference>
<dbReference type="GO" id="GO:0005524">
    <property type="term" value="F:ATP binding"/>
    <property type="evidence" value="ECO:0007669"/>
    <property type="project" value="TreeGrafter"/>
</dbReference>
<dbReference type="Pfam" id="PF19252">
    <property type="entry name" value="HIND"/>
    <property type="match status" value="1"/>
</dbReference>
<evidence type="ECO:0000313" key="18">
    <source>
        <dbReference type="Proteomes" id="UP000190648"/>
    </source>
</evidence>
<keyword evidence="9" id="KW-0460">Magnesium</keyword>
<dbReference type="GO" id="GO:0061621">
    <property type="term" value="P:canonical glycolysis"/>
    <property type="evidence" value="ECO:0007669"/>
    <property type="project" value="TreeGrafter"/>
</dbReference>
<feature type="domain" description="U2A'/phosphoprotein 32 family A C-terminal" evidence="16">
    <location>
        <begin position="475"/>
        <end position="493"/>
    </location>
</feature>
<keyword evidence="5" id="KW-0808">Transferase</keyword>
<name>A0A1V4KQW3_PATFA</name>
<keyword evidence="7" id="KW-0677">Repeat</keyword>
<gene>
    <name evidence="17" type="ORF">AV530_009029</name>
</gene>
<evidence type="ECO:0000256" key="13">
    <source>
        <dbReference type="ARBA" id="ARBA00048070"/>
    </source>
</evidence>
<keyword evidence="4" id="KW-0597">Phosphoprotein</keyword>
<keyword evidence="6" id="KW-0479">Metal-binding</keyword>
<evidence type="ECO:0000256" key="11">
    <source>
        <dbReference type="ARBA" id="ARBA00023152"/>
    </source>
</evidence>
<evidence type="ECO:0000313" key="17">
    <source>
        <dbReference type="EMBL" id="OPJ86811.1"/>
    </source>
</evidence>
<dbReference type="Gene3D" id="3.40.50.460">
    <property type="entry name" value="Phosphofructokinase domain"/>
    <property type="match status" value="1"/>
</dbReference>
<comment type="caution">
    <text evidence="17">The sequence shown here is derived from an EMBL/GenBank/DDBJ whole genome shotgun (WGS) entry which is preliminary data.</text>
</comment>
<dbReference type="PANTHER" id="PTHR13697">
    <property type="entry name" value="PHOSPHOFRUCTOKINASE"/>
    <property type="match status" value="1"/>
</dbReference>
<dbReference type="InterPro" id="IPR015912">
    <property type="entry name" value="Phosphofructokinase_CS"/>
</dbReference>